<keyword evidence="2" id="KW-1185">Reference proteome</keyword>
<organism evidence="1 2">
    <name type="scientific">Armatimonas rosea</name>
    <dbReference type="NCBI Taxonomy" id="685828"/>
    <lineage>
        <taxon>Bacteria</taxon>
        <taxon>Bacillati</taxon>
        <taxon>Armatimonadota</taxon>
        <taxon>Armatimonadia</taxon>
        <taxon>Armatimonadales</taxon>
        <taxon>Armatimonadaceae</taxon>
        <taxon>Armatimonas</taxon>
    </lineage>
</organism>
<name>A0A7W9W9H4_ARMRO</name>
<sequence>MSSLPQGTLDSLQTHAVSALESSMISQALHARSGNPKGEELARSATENVRAMVGILHRLGAHEDQQAAAALAHPIPFHALDTPDVRELLAGLEALLPVAERVDAARGRACAEVIGGSAGLDLAEDLAQLIARISLEVHGPGEAVTGARE</sequence>
<accession>A0A7W9W9H4</accession>
<dbReference type="RefSeq" id="WP_184203392.1">
    <property type="nucleotide sequence ID" value="NZ_JACHGW010000006.1"/>
</dbReference>
<comment type="caution">
    <text evidence="1">The sequence shown here is derived from an EMBL/GenBank/DDBJ whole genome shotgun (WGS) entry which is preliminary data.</text>
</comment>
<reference evidence="1 2" key="1">
    <citation type="submission" date="2020-08" db="EMBL/GenBank/DDBJ databases">
        <title>Genomic Encyclopedia of Type Strains, Phase IV (KMG-IV): sequencing the most valuable type-strain genomes for metagenomic binning, comparative biology and taxonomic classification.</title>
        <authorList>
            <person name="Goeker M."/>
        </authorList>
    </citation>
    <scope>NUCLEOTIDE SEQUENCE [LARGE SCALE GENOMIC DNA]</scope>
    <source>
        <strain evidence="1 2">DSM 23562</strain>
    </source>
</reference>
<dbReference type="EMBL" id="JACHGW010000006">
    <property type="protein sequence ID" value="MBB6053296.1"/>
    <property type="molecule type" value="Genomic_DNA"/>
</dbReference>
<protein>
    <submittedName>
        <fullName evidence="1">Uncharacterized protein</fullName>
    </submittedName>
</protein>
<dbReference type="AlphaFoldDB" id="A0A7W9W9H4"/>
<proteinExistence type="predicted"/>
<dbReference type="Proteomes" id="UP000520814">
    <property type="component" value="Unassembled WGS sequence"/>
</dbReference>
<evidence type="ECO:0000313" key="1">
    <source>
        <dbReference type="EMBL" id="MBB6053296.1"/>
    </source>
</evidence>
<evidence type="ECO:0000313" key="2">
    <source>
        <dbReference type="Proteomes" id="UP000520814"/>
    </source>
</evidence>
<gene>
    <name evidence="1" type="ORF">HNQ39_005130</name>
</gene>